<dbReference type="Proteomes" id="UP000297299">
    <property type="component" value="Unassembled WGS sequence"/>
</dbReference>
<accession>A0A4Y8D3W0</accession>
<evidence type="ECO:0008006" key="3">
    <source>
        <dbReference type="Google" id="ProtNLM"/>
    </source>
</evidence>
<dbReference type="PANTHER" id="PTHR10622:SF10">
    <property type="entry name" value="HET DOMAIN-CONTAINING PROTEIN"/>
    <property type="match status" value="1"/>
</dbReference>
<keyword evidence="2" id="KW-1185">Reference proteome</keyword>
<dbReference type="STRING" id="38488.A0A4Y8D3W0"/>
<name>A0A4Y8D3W0_9HELO</name>
<dbReference type="OrthoDB" id="3529965at2759"/>
<organism evidence="1 2">
    <name type="scientific">Botryotinia calthae</name>
    <dbReference type="NCBI Taxonomy" id="38488"/>
    <lineage>
        <taxon>Eukaryota</taxon>
        <taxon>Fungi</taxon>
        <taxon>Dikarya</taxon>
        <taxon>Ascomycota</taxon>
        <taxon>Pezizomycotina</taxon>
        <taxon>Leotiomycetes</taxon>
        <taxon>Helotiales</taxon>
        <taxon>Sclerotiniaceae</taxon>
        <taxon>Botryotinia</taxon>
    </lineage>
</organism>
<reference evidence="1 2" key="1">
    <citation type="submission" date="2017-11" db="EMBL/GenBank/DDBJ databases">
        <title>Comparative genomics of Botrytis spp.</title>
        <authorList>
            <person name="Valero-Jimenez C.A."/>
            <person name="Tapia P."/>
            <person name="Veloso J."/>
            <person name="Silva-Moreno E."/>
            <person name="Staats M."/>
            <person name="Valdes J.H."/>
            <person name="Van Kan J.A.L."/>
        </authorList>
    </citation>
    <scope>NUCLEOTIDE SEQUENCE [LARGE SCALE GENOMIC DNA]</scope>
    <source>
        <strain evidence="1 2">MUCL2830</strain>
    </source>
</reference>
<protein>
    <recommendedName>
        <fullName evidence="3">Heterokaryon incompatibility domain-containing protein</fullName>
    </recommendedName>
</protein>
<dbReference type="PANTHER" id="PTHR10622">
    <property type="entry name" value="HET DOMAIN-CONTAINING PROTEIN"/>
    <property type="match status" value="1"/>
</dbReference>
<dbReference type="AlphaFoldDB" id="A0A4Y8D3W0"/>
<sequence length="198" mass="23307">MRLINTTTYEFSEFHGDDIPKYAILSHTWENDEVSFQEWEFSRERQRRKLDMLKLKRRVDWRQKLDWPDVVEGKAEEVGTQLGKQLREELSKSRWFTRSWTLQELLAPSKVVFYSKNWVVLGDKSSILTHVISDITGIDASYLLGNSPITAASVALRMFWISRRRTTRVEDMAYCMLGIFDINMPLLYGEGMKAFVRL</sequence>
<gene>
    <name evidence="1" type="ORF">BOTCAL_0130g00120</name>
</gene>
<evidence type="ECO:0000313" key="2">
    <source>
        <dbReference type="Proteomes" id="UP000297299"/>
    </source>
</evidence>
<comment type="caution">
    <text evidence="1">The sequence shown here is derived from an EMBL/GenBank/DDBJ whole genome shotgun (WGS) entry which is preliminary data.</text>
</comment>
<proteinExistence type="predicted"/>
<evidence type="ECO:0000313" key="1">
    <source>
        <dbReference type="EMBL" id="TEY66937.1"/>
    </source>
</evidence>
<dbReference type="EMBL" id="PHWZ01000130">
    <property type="protein sequence ID" value="TEY66937.1"/>
    <property type="molecule type" value="Genomic_DNA"/>
</dbReference>